<evidence type="ECO:0000313" key="4">
    <source>
        <dbReference type="Proteomes" id="UP000735302"/>
    </source>
</evidence>
<name>A0AAV3ZF54_9GAST</name>
<dbReference type="Pfam" id="PF21787">
    <property type="entry name" value="TNP-like_RNaseH_N"/>
    <property type="match status" value="1"/>
</dbReference>
<sequence length="461" mass="52097">MKSESLDGMAVREGISYQKHSDTLVGFADYGSQEESNTNIPADQGVVLMIRGLTLRWKQVIGYYLTRHNISTCTLKNIIFDAVKQLTSLGLSVEALVMDQESLQWKFIKDVGVSIEKPYFTAVEDKKCHIIPDPPHLIKNLRNNFKTKDIFYVLHGVKGKARWNHLEQLYKLNRSNHIHAVPHLQDDHFLLPQGKKMVILACQILSDSVASALKFYVCKNLLPPEVKETADFIEMVNSMWDFIDSHSLSAPTGKKPVSVRTYEEDMERFDFFYAFVSSFKFVRTGDGKEIKLPSHCGWLLALKSLKALSTHLLKEEKILTHLCLRKCNQDHVENLHSQIRNYKGFNDHPKAESYINALRCLACSSSTTELLDKTISAGANCLSDKEASPYTISPPDAVTYKSFSARQTDLEESNSEGPTLEWELGVLELEGKQLGEVEKEIVNYIAGSVVRKLNNNHLEGA</sequence>
<evidence type="ECO:0000259" key="2">
    <source>
        <dbReference type="Pfam" id="PF21788"/>
    </source>
</evidence>
<dbReference type="Proteomes" id="UP000735302">
    <property type="component" value="Unassembled WGS sequence"/>
</dbReference>
<accession>A0AAV3ZF54</accession>
<evidence type="ECO:0000259" key="1">
    <source>
        <dbReference type="Pfam" id="PF21787"/>
    </source>
</evidence>
<dbReference type="EMBL" id="BLXT01002328">
    <property type="protein sequence ID" value="GFN93250.1"/>
    <property type="molecule type" value="Genomic_DNA"/>
</dbReference>
<gene>
    <name evidence="3" type="ORF">PoB_001975600</name>
</gene>
<comment type="caution">
    <text evidence="3">The sequence shown here is derived from an EMBL/GenBank/DDBJ whole genome shotgun (WGS) entry which is preliminary data.</text>
</comment>
<dbReference type="AlphaFoldDB" id="A0AAV3ZF54"/>
<feature type="domain" description="Transposable element P transposase-like RNase H" evidence="1">
    <location>
        <begin position="6"/>
        <end position="111"/>
    </location>
</feature>
<dbReference type="InterPro" id="IPR048365">
    <property type="entry name" value="TNP-like_RNaseH_N"/>
</dbReference>
<dbReference type="InterPro" id="IPR048366">
    <property type="entry name" value="TNP-like_GBD"/>
</dbReference>
<dbReference type="Pfam" id="PF21788">
    <property type="entry name" value="TNP-like_GBD"/>
    <property type="match status" value="1"/>
</dbReference>
<keyword evidence="4" id="KW-1185">Reference proteome</keyword>
<reference evidence="3 4" key="1">
    <citation type="journal article" date="2021" name="Elife">
        <title>Chloroplast acquisition without the gene transfer in kleptoplastic sea slugs, Plakobranchus ocellatus.</title>
        <authorList>
            <person name="Maeda T."/>
            <person name="Takahashi S."/>
            <person name="Yoshida T."/>
            <person name="Shimamura S."/>
            <person name="Takaki Y."/>
            <person name="Nagai Y."/>
            <person name="Toyoda A."/>
            <person name="Suzuki Y."/>
            <person name="Arimoto A."/>
            <person name="Ishii H."/>
            <person name="Satoh N."/>
            <person name="Nishiyama T."/>
            <person name="Hasebe M."/>
            <person name="Maruyama T."/>
            <person name="Minagawa J."/>
            <person name="Obokata J."/>
            <person name="Shigenobu S."/>
        </authorList>
    </citation>
    <scope>NUCLEOTIDE SEQUENCE [LARGE SCALE GENOMIC DNA]</scope>
</reference>
<feature type="domain" description="Transposable element P transposase-like GTP-binding insertion" evidence="2">
    <location>
        <begin position="136"/>
        <end position="255"/>
    </location>
</feature>
<organism evidence="3 4">
    <name type="scientific">Plakobranchus ocellatus</name>
    <dbReference type="NCBI Taxonomy" id="259542"/>
    <lineage>
        <taxon>Eukaryota</taxon>
        <taxon>Metazoa</taxon>
        <taxon>Spiralia</taxon>
        <taxon>Lophotrochozoa</taxon>
        <taxon>Mollusca</taxon>
        <taxon>Gastropoda</taxon>
        <taxon>Heterobranchia</taxon>
        <taxon>Euthyneura</taxon>
        <taxon>Panpulmonata</taxon>
        <taxon>Sacoglossa</taxon>
        <taxon>Placobranchoidea</taxon>
        <taxon>Plakobranchidae</taxon>
        <taxon>Plakobranchus</taxon>
    </lineage>
</organism>
<evidence type="ECO:0000313" key="3">
    <source>
        <dbReference type="EMBL" id="GFN93250.1"/>
    </source>
</evidence>
<proteinExistence type="predicted"/>
<protein>
    <submittedName>
        <fullName evidence="3">Transposable element p transposase</fullName>
    </submittedName>
</protein>